<evidence type="ECO:0000256" key="1">
    <source>
        <dbReference type="SAM" id="MobiDB-lite"/>
    </source>
</evidence>
<evidence type="ECO:0000313" key="2">
    <source>
        <dbReference type="EMBL" id="NHC35093.1"/>
    </source>
</evidence>
<reference evidence="2 3" key="1">
    <citation type="journal article" date="2015" name="Genome Announc.">
        <title>Draft Genome Sequence of the Terrestrial Cyanobacterium Scytonema millei VB511283, Isolated from Eastern India.</title>
        <authorList>
            <person name="Sen D."/>
            <person name="Chandrababunaidu M.M."/>
            <person name="Singh D."/>
            <person name="Sanghi N."/>
            <person name="Ghorai A."/>
            <person name="Mishra G.P."/>
            <person name="Madduluri M."/>
            <person name="Adhikary S.P."/>
            <person name="Tripathy S."/>
        </authorList>
    </citation>
    <scope>NUCLEOTIDE SEQUENCE [LARGE SCALE GENOMIC DNA]</scope>
    <source>
        <strain evidence="2 3">VB511283</strain>
    </source>
</reference>
<dbReference type="Proteomes" id="UP000031532">
    <property type="component" value="Unassembled WGS sequence"/>
</dbReference>
<name>A0A9X5E546_9CYAN</name>
<organism evidence="2 3">
    <name type="scientific">Scytonema millei VB511283</name>
    <dbReference type="NCBI Taxonomy" id="1245923"/>
    <lineage>
        <taxon>Bacteria</taxon>
        <taxon>Bacillati</taxon>
        <taxon>Cyanobacteriota</taxon>
        <taxon>Cyanophyceae</taxon>
        <taxon>Nostocales</taxon>
        <taxon>Scytonemataceae</taxon>
        <taxon>Scytonema</taxon>
    </lineage>
</organism>
<keyword evidence="3" id="KW-1185">Reference proteome</keyword>
<evidence type="ECO:0000313" key="3">
    <source>
        <dbReference type="Proteomes" id="UP000031532"/>
    </source>
</evidence>
<accession>A0A9X5E546</accession>
<feature type="compositionally biased region" description="Basic and acidic residues" evidence="1">
    <location>
        <begin position="55"/>
        <end position="74"/>
    </location>
</feature>
<feature type="region of interest" description="Disordered" evidence="1">
    <location>
        <begin position="95"/>
        <end position="140"/>
    </location>
</feature>
<protein>
    <submittedName>
        <fullName evidence="2">Uncharacterized protein</fullName>
    </submittedName>
</protein>
<sequence>MKPTSSPIFSYVSHHSMKISASSLTKIFFGAVVGMSLATLLLPQLTWAQATTDAEPLRDLNQEQNRDPFSRGDTGDAMSGLMDIMHRAQMGNIRSAGDFATEQNQSLDDAAAKFRQQQLQRMQQNPSQPNNNPANPPQTK</sequence>
<comment type="caution">
    <text evidence="2">The sequence shown here is derived from an EMBL/GenBank/DDBJ whole genome shotgun (WGS) entry which is preliminary data.</text>
</comment>
<proteinExistence type="predicted"/>
<feature type="region of interest" description="Disordered" evidence="1">
    <location>
        <begin position="55"/>
        <end position="83"/>
    </location>
</feature>
<dbReference type="RefSeq" id="WP_132866892.1">
    <property type="nucleotide sequence ID" value="NZ_JTJC03000002.1"/>
</dbReference>
<feature type="compositionally biased region" description="Low complexity" evidence="1">
    <location>
        <begin position="116"/>
        <end position="133"/>
    </location>
</feature>
<dbReference type="EMBL" id="JTJC03000002">
    <property type="protein sequence ID" value="NHC35093.1"/>
    <property type="molecule type" value="Genomic_DNA"/>
</dbReference>
<dbReference type="AlphaFoldDB" id="A0A9X5E546"/>
<dbReference type="OrthoDB" id="466956at2"/>
<gene>
    <name evidence="2" type="ORF">QH73_0010540</name>
</gene>